<protein>
    <submittedName>
        <fullName evidence="1">Uncharacterized protein</fullName>
    </submittedName>
</protein>
<comment type="caution">
    <text evidence="1">The sequence shown here is derived from an EMBL/GenBank/DDBJ whole genome shotgun (WGS) entry which is preliminary data.</text>
</comment>
<organism evidence="1 2">
    <name type="scientific">Kouleothrix aurantiaca</name>
    <dbReference type="NCBI Taxonomy" id="186479"/>
    <lineage>
        <taxon>Bacteria</taxon>
        <taxon>Bacillati</taxon>
        <taxon>Chloroflexota</taxon>
        <taxon>Chloroflexia</taxon>
        <taxon>Chloroflexales</taxon>
        <taxon>Roseiflexineae</taxon>
        <taxon>Roseiflexaceae</taxon>
        <taxon>Kouleothrix</taxon>
    </lineage>
</organism>
<accession>A0A0P9DXX3</accession>
<sequence>MPEKNRATGTEAAQDTTLDAAINTPVSLVTIFASDGTAMSVPPETAELLIRSHGFRRENIDLKTVASDFRALFAGAQQAIEGFLTTLENDGVIDPSEQAAQATAYAAMELVTSAWGALLAEIARQYPMKQGDAYTLQEQRARITVNGTVQELSLLELTARRMLEPNNDLFAEQNVQYVVRDVQVDPAQAAIYLATPGFSEA</sequence>
<name>A0A0P9DXX3_9CHLR</name>
<proteinExistence type="predicted"/>
<dbReference type="AlphaFoldDB" id="A0A0P9DXX3"/>
<evidence type="ECO:0000313" key="1">
    <source>
        <dbReference type="EMBL" id="KPV54759.1"/>
    </source>
</evidence>
<dbReference type="Proteomes" id="UP000050509">
    <property type="component" value="Unassembled WGS sequence"/>
</dbReference>
<reference evidence="1 2" key="1">
    <citation type="submission" date="2015-09" db="EMBL/GenBank/DDBJ databases">
        <title>Draft genome sequence of Kouleothrix aurantiaca JCM 19913.</title>
        <authorList>
            <person name="Hemp J."/>
        </authorList>
    </citation>
    <scope>NUCLEOTIDE SEQUENCE [LARGE SCALE GENOMIC DNA]</scope>
    <source>
        <strain evidence="1 2">COM-B</strain>
    </source>
</reference>
<dbReference type="EMBL" id="LJCR01000017">
    <property type="protein sequence ID" value="KPV54759.1"/>
    <property type="molecule type" value="Genomic_DNA"/>
</dbReference>
<gene>
    <name evidence="1" type="ORF">SE17_01705</name>
</gene>
<evidence type="ECO:0000313" key="2">
    <source>
        <dbReference type="Proteomes" id="UP000050509"/>
    </source>
</evidence>
<keyword evidence="2" id="KW-1185">Reference proteome</keyword>